<evidence type="ECO:0000256" key="1">
    <source>
        <dbReference type="SAM" id="MobiDB-lite"/>
    </source>
</evidence>
<comment type="caution">
    <text evidence="2">The sequence shown here is derived from an EMBL/GenBank/DDBJ whole genome shotgun (WGS) entry which is preliminary data.</text>
</comment>
<proteinExistence type="predicted"/>
<evidence type="ECO:0000313" key="3">
    <source>
        <dbReference type="Proteomes" id="UP000759537"/>
    </source>
</evidence>
<feature type="region of interest" description="Disordered" evidence="1">
    <location>
        <begin position="113"/>
        <end position="161"/>
    </location>
</feature>
<keyword evidence="3" id="KW-1185">Reference proteome</keyword>
<feature type="compositionally biased region" description="Basic and acidic residues" evidence="1">
    <location>
        <begin position="16"/>
        <end position="35"/>
    </location>
</feature>
<protein>
    <submittedName>
        <fullName evidence="2">Uncharacterized protein</fullName>
    </submittedName>
</protein>
<accession>A0A9P5MUN4</accession>
<sequence>MASGKKRSADEANVATREDGTKRRESTGSGKDVKGGLKVARVMPASDFKARAVPLHVAVSRTPPAVRDDKSASPAPIDTDFIGAVALQPCSFTTGSYGWKGSKRLAIDVVDPPAARKRRSRINATVMGSKQAEKEAGVEDEVNPATGDADREAVEPAERVS</sequence>
<organism evidence="2 3">
    <name type="scientific">Russula ochroleuca</name>
    <dbReference type="NCBI Taxonomy" id="152965"/>
    <lineage>
        <taxon>Eukaryota</taxon>
        <taxon>Fungi</taxon>
        <taxon>Dikarya</taxon>
        <taxon>Basidiomycota</taxon>
        <taxon>Agaricomycotina</taxon>
        <taxon>Agaricomycetes</taxon>
        <taxon>Russulales</taxon>
        <taxon>Russulaceae</taxon>
        <taxon>Russula</taxon>
    </lineage>
</organism>
<dbReference type="AlphaFoldDB" id="A0A9P5MUN4"/>
<gene>
    <name evidence="2" type="ORF">DFH94DRAFT_693481</name>
</gene>
<dbReference type="OrthoDB" id="2497589at2759"/>
<feature type="compositionally biased region" description="Basic and acidic residues" evidence="1">
    <location>
        <begin position="148"/>
        <end position="161"/>
    </location>
</feature>
<name>A0A9P5MUN4_9AGAM</name>
<dbReference type="Proteomes" id="UP000759537">
    <property type="component" value="Unassembled WGS sequence"/>
</dbReference>
<feature type="region of interest" description="Disordered" evidence="1">
    <location>
        <begin position="1"/>
        <end position="37"/>
    </location>
</feature>
<reference evidence="2" key="1">
    <citation type="submission" date="2019-10" db="EMBL/GenBank/DDBJ databases">
        <authorList>
            <consortium name="DOE Joint Genome Institute"/>
            <person name="Kuo A."/>
            <person name="Miyauchi S."/>
            <person name="Kiss E."/>
            <person name="Drula E."/>
            <person name="Kohler A."/>
            <person name="Sanchez-Garcia M."/>
            <person name="Andreopoulos B."/>
            <person name="Barry K.W."/>
            <person name="Bonito G."/>
            <person name="Buee M."/>
            <person name="Carver A."/>
            <person name="Chen C."/>
            <person name="Cichocki N."/>
            <person name="Clum A."/>
            <person name="Culley D."/>
            <person name="Crous P.W."/>
            <person name="Fauchery L."/>
            <person name="Girlanda M."/>
            <person name="Hayes R."/>
            <person name="Keri Z."/>
            <person name="LaButti K."/>
            <person name="Lipzen A."/>
            <person name="Lombard V."/>
            <person name="Magnuson J."/>
            <person name="Maillard F."/>
            <person name="Morin E."/>
            <person name="Murat C."/>
            <person name="Nolan M."/>
            <person name="Ohm R."/>
            <person name="Pangilinan J."/>
            <person name="Pereira M."/>
            <person name="Perotto S."/>
            <person name="Peter M."/>
            <person name="Riley R."/>
            <person name="Sitrit Y."/>
            <person name="Stielow B."/>
            <person name="Szollosi G."/>
            <person name="Zifcakova L."/>
            <person name="Stursova M."/>
            <person name="Spatafora J.W."/>
            <person name="Tedersoo L."/>
            <person name="Vaario L.-M."/>
            <person name="Yamada A."/>
            <person name="Yan M."/>
            <person name="Wang P."/>
            <person name="Xu J."/>
            <person name="Bruns T."/>
            <person name="Baldrian P."/>
            <person name="Vilgalys R."/>
            <person name="Henrissat B."/>
            <person name="Grigoriev I.V."/>
            <person name="Hibbett D."/>
            <person name="Nagy L.G."/>
            <person name="Martin F.M."/>
        </authorList>
    </citation>
    <scope>NUCLEOTIDE SEQUENCE</scope>
    <source>
        <strain evidence="2">Prilba</strain>
    </source>
</reference>
<reference evidence="2" key="2">
    <citation type="journal article" date="2020" name="Nat. Commun.">
        <title>Large-scale genome sequencing of mycorrhizal fungi provides insights into the early evolution of symbiotic traits.</title>
        <authorList>
            <person name="Miyauchi S."/>
            <person name="Kiss E."/>
            <person name="Kuo A."/>
            <person name="Drula E."/>
            <person name="Kohler A."/>
            <person name="Sanchez-Garcia M."/>
            <person name="Morin E."/>
            <person name="Andreopoulos B."/>
            <person name="Barry K.W."/>
            <person name="Bonito G."/>
            <person name="Buee M."/>
            <person name="Carver A."/>
            <person name="Chen C."/>
            <person name="Cichocki N."/>
            <person name="Clum A."/>
            <person name="Culley D."/>
            <person name="Crous P.W."/>
            <person name="Fauchery L."/>
            <person name="Girlanda M."/>
            <person name="Hayes R.D."/>
            <person name="Keri Z."/>
            <person name="LaButti K."/>
            <person name="Lipzen A."/>
            <person name="Lombard V."/>
            <person name="Magnuson J."/>
            <person name="Maillard F."/>
            <person name="Murat C."/>
            <person name="Nolan M."/>
            <person name="Ohm R.A."/>
            <person name="Pangilinan J."/>
            <person name="Pereira M.F."/>
            <person name="Perotto S."/>
            <person name="Peter M."/>
            <person name="Pfister S."/>
            <person name="Riley R."/>
            <person name="Sitrit Y."/>
            <person name="Stielow J.B."/>
            <person name="Szollosi G."/>
            <person name="Zifcakova L."/>
            <person name="Stursova M."/>
            <person name="Spatafora J.W."/>
            <person name="Tedersoo L."/>
            <person name="Vaario L.M."/>
            <person name="Yamada A."/>
            <person name="Yan M."/>
            <person name="Wang P."/>
            <person name="Xu J."/>
            <person name="Bruns T."/>
            <person name="Baldrian P."/>
            <person name="Vilgalys R."/>
            <person name="Dunand C."/>
            <person name="Henrissat B."/>
            <person name="Grigoriev I.V."/>
            <person name="Hibbett D."/>
            <person name="Nagy L.G."/>
            <person name="Martin F.M."/>
        </authorList>
    </citation>
    <scope>NUCLEOTIDE SEQUENCE</scope>
    <source>
        <strain evidence="2">Prilba</strain>
    </source>
</reference>
<evidence type="ECO:0000313" key="2">
    <source>
        <dbReference type="EMBL" id="KAF8479109.1"/>
    </source>
</evidence>
<dbReference type="EMBL" id="WHVB01000010">
    <property type="protein sequence ID" value="KAF8479109.1"/>
    <property type="molecule type" value="Genomic_DNA"/>
</dbReference>